<proteinExistence type="predicted"/>
<dbReference type="InterPro" id="IPR013087">
    <property type="entry name" value="Znf_C2H2_type"/>
</dbReference>
<feature type="compositionally biased region" description="Polar residues" evidence="10">
    <location>
        <begin position="103"/>
        <end position="121"/>
    </location>
</feature>
<evidence type="ECO:0000256" key="10">
    <source>
        <dbReference type="SAM" id="MobiDB-lite"/>
    </source>
</evidence>
<feature type="compositionally biased region" description="Acidic residues" evidence="10">
    <location>
        <begin position="265"/>
        <end position="274"/>
    </location>
</feature>
<feature type="domain" description="C2H2-type" evidence="11">
    <location>
        <begin position="199"/>
        <end position="228"/>
    </location>
</feature>
<evidence type="ECO:0000256" key="1">
    <source>
        <dbReference type="ARBA" id="ARBA00004123"/>
    </source>
</evidence>
<accession>A0A9P6EDJ1</accession>
<keyword evidence="7" id="KW-0804">Transcription</keyword>
<dbReference type="Gene3D" id="3.30.160.60">
    <property type="entry name" value="Classic Zinc Finger"/>
    <property type="match status" value="2"/>
</dbReference>
<reference evidence="12" key="1">
    <citation type="submission" date="2020-11" db="EMBL/GenBank/DDBJ databases">
        <authorList>
            <consortium name="DOE Joint Genome Institute"/>
            <person name="Ahrendt S."/>
            <person name="Riley R."/>
            <person name="Andreopoulos W."/>
            <person name="Labutti K."/>
            <person name="Pangilinan J."/>
            <person name="Ruiz-Duenas F.J."/>
            <person name="Barrasa J.M."/>
            <person name="Sanchez-Garcia M."/>
            <person name="Camarero S."/>
            <person name="Miyauchi S."/>
            <person name="Serrano A."/>
            <person name="Linde D."/>
            <person name="Babiker R."/>
            <person name="Drula E."/>
            <person name="Ayuso-Fernandez I."/>
            <person name="Pacheco R."/>
            <person name="Padilla G."/>
            <person name="Ferreira P."/>
            <person name="Barriuso J."/>
            <person name="Kellner H."/>
            <person name="Castanera R."/>
            <person name="Alfaro M."/>
            <person name="Ramirez L."/>
            <person name="Pisabarro A.G."/>
            <person name="Kuo A."/>
            <person name="Tritt A."/>
            <person name="Lipzen A."/>
            <person name="He G."/>
            <person name="Yan M."/>
            <person name="Ng V."/>
            <person name="Cullen D."/>
            <person name="Martin F."/>
            <person name="Rosso M.-N."/>
            <person name="Henrissat B."/>
            <person name="Hibbett D."/>
            <person name="Martinez A.T."/>
            <person name="Grigoriev I.V."/>
        </authorList>
    </citation>
    <scope>NUCLEOTIDE SEQUENCE</scope>
    <source>
        <strain evidence="12">CBS 506.95</strain>
    </source>
</reference>
<dbReference type="GO" id="GO:0008270">
    <property type="term" value="F:zinc ion binding"/>
    <property type="evidence" value="ECO:0007669"/>
    <property type="project" value="UniProtKB-KW"/>
</dbReference>
<dbReference type="SMART" id="SM00355">
    <property type="entry name" value="ZnF_C2H2"/>
    <property type="match status" value="2"/>
</dbReference>
<keyword evidence="8" id="KW-0539">Nucleus</keyword>
<keyword evidence="3" id="KW-0677">Repeat</keyword>
<keyword evidence="4 9" id="KW-0863">Zinc-finger</keyword>
<evidence type="ECO:0000256" key="6">
    <source>
        <dbReference type="ARBA" id="ARBA00023015"/>
    </source>
</evidence>
<evidence type="ECO:0000313" key="12">
    <source>
        <dbReference type="EMBL" id="KAF9527456.1"/>
    </source>
</evidence>
<dbReference type="PANTHER" id="PTHR47428:SF2">
    <property type="entry name" value="ZINC FINGER PROTEIN RSV1"/>
    <property type="match status" value="1"/>
</dbReference>
<feature type="compositionally biased region" description="Basic residues" evidence="10">
    <location>
        <begin position="50"/>
        <end position="59"/>
    </location>
</feature>
<dbReference type="PROSITE" id="PS00028">
    <property type="entry name" value="ZINC_FINGER_C2H2_1"/>
    <property type="match status" value="2"/>
</dbReference>
<evidence type="ECO:0000256" key="7">
    <source>
        <dbReference type="ARBA" id="ARBA00023163"/>
    </source>
</evidence>
<dbReference type="EMBL" id="MU157861">
    <property type="protein sequence ID" value="KAF9527456.1"/>
    <property type="molecule type" value="Genomic_DNA"/>
</dbReference>
<evidence type="ECO:0000256" key="4">
    <source>
        <dbReference type="ARBA" id="ARBA00022771"/>
    </source>
</evidence>
<dbReference type="GO" id="GO:0005737">
    <property type="term" value="C:cytoplasm"/>
    <property type="evidence" value="ECO:0007669"/>
    <property type="project" value="TreeGrafter"/>
</dbReference>
<feature type="domain" description="C2H2-type" evidence="11">
    <location>
        <begin position="168"/>
        <end position="198"/>
    </location>
</feature>
<dbReference type="Proteomes" id="UP000807306">
    <property type="component" value="Unassembled WGS sequence"/>
</dbReference>
<feature type="compositionally biased region" description="Basic and acidic residues" evidence="10">
    <location>
        <begin position="38"/>
        <end position="49"/>
    </location>
</feature>
<comment type="subcellular location">
    <subcellularLocation>
        <location evidence="1">Nucleus</location>
    </subcellularLocation>
</comment>
<feature type="compositionally biased region" description="Low complexity" evidence="10">
    <location>
        <begin position="87"/>
        <end position="102"/>
    </location>
</feature>
<dbReference type="GO" id="GO:0000978">
    <property type="term" value="F:RNA polymerase II cis-regulatory region sequence-specific DNA binding"/>
    <property type="evidence" value="ECO:0007669"/>
    <property type="project" value="TreeGrafter"/>
</dbReference>
<sequence length="385" mass="41842">MAEDAPKDTEDPVNKSPSSPPRRPTTRSQTGTVAKRRTRDDESIVETKKRAPTSRKRQKVTATATTAAESVGSETPGSSSPKPPLTREPSLSSTSSTPALPSAQQPQLTFYHSSMSESDQPQARLPRSRASLPTPIPNLTKKSRGRRVPTKDTAAPVPEPNQKDTRLYVCTVEGCGKCFHRGEHLKRHIRSIHTHEKPFKCTFPLCEKFFNRHDNLLQHLKVHRQGSSLPDHPPTVPKRSLQDEANDGTSASAPPQRRRGSFSAAEEEEEEEDPNSPNSPPARPRTIYDAYPPRYAPFAGATSATAPPFQQNPLQAPPNGTITTANGPGPTHGSMASNDPMSLLTNVAISSLRMEVSSLRTEIPQSSADPRAVPVVAPVVEMTTS</sequence>
<feature type="region of interest" description="Disordered" evidence="10">
    <location>
        <begin position="224"/>
        <end position="296"/>
    </location>
</feature>
<evidence type="ECO:0000313" key="13">
    <source>
        <dbReference type="Proteomes" id="UP000807306"/>
    </source>
</evidence>
<comment type="caution">
    <text evidence="12">The sequence shown here is derived from an EMBL/GenBank/DDBJ whole genome shotgun (WGS) entry which is preliminary data.</text>
</comment>
<dbReference type="PANTHER" id="PTHR47428">
    <property type="entry name" value="REGULATORY PROTEIN MIG1-RELATED"/>
    <property type="match status" value="1"/>
</dbReference>
<dbReference type="Pfam" id="PF00096">
    <property type="entry name" value="zf-C2H2"/>
    <property type="match status" value="2"/>
</dbReference>
<keyword evidence="5" id="KW-0862">Zinc</keyword>
<evidence type="ECO:0000256" key="5">
    <source>
        <dbReference type="ARBA" id="ARBA00022833"/>
    </source>
</evidence>
<dbReference type="GO" id="GO:0000433">
    <property type="term" value="P:carbon catabolite repression of transcription from RNA polymerase II promoter by glucose"/>
    <property type="evidence" value="ECO:0007669"/>
    <property type="project" value="TreeGrafter"/>
</dbReference>
<evidence type="ECO:0000256" key="2">
    <source>
        <dbReference type="ARBA" id="ARBA00022723"/>
    </source>
</evidence>
<feature type="region of interest" description="Disordered" evidence="10">
    <location>
        <begin position="1"/>
        <end position="161"/>
    </location>
</feature>
<feature type="compositionally biased region" description="Basic and acidic residues" evidence="10">
    <location>
        <begin position="1"/>
        <end position="13"/>
    </location>
</feature>
<evidence type="ECO:0000256" key="9">
    <source>
        <dbReference type="PROSITE-ProRule" id="PRU00042"/>
    </source>
</evidence>
<gene>
    <name evidence="12" type="ORF">CPB83DRAFT_869976</name>
</gene>
<dbReference type="SUPFAM" id="SSF57667">
    <property type="entry name" value="beta-beta-alpha zinc fingers"/>
    <property type="match status" value="1"/>
</dbReference>
<keyword evidence="13" id="KW-1185">Reference proteome</keyword>
<name>A0A9P6EDJ1_9AGAR</name>
<dbReference type="InterPro" id="IPR036236">
    <property type="entry name" value="Znf_C2H2_sf"/>
</dbReference>
<protein>
    <recommendedName>
        <fullName evidence="11">C2H2-type domain-containing protein</fullName>
    </recommendedName>
</protein>
<organism evidence="12 13">
    <name type="scientific">Crepidotus variabilis</name>
    <dbReference type="NCBI Taxonomy" id="179855"/>
    <lineage>
        <taxon>Eukaryota</taxon>
        <taxon>Fungi</taxon>
        <taxon>Dikarya</taxon>
        <taxon>Basidiomycota</taxon>
        <taxon>Agaricomycotina</taxon>
        <taxon>Agaricomycetes</taxon>
        <taxon>Agaricomycetidae</taxon>
        <taxon>Agaricales</taxon>
        <taxon>Agaricineae</taxon>
        <taxon>Crepidotaceae</taxon>
        <taxon>Crepidotus</taxon>
    </lineage>
</organism>
<dbReference type="PROSITE" id="PS50157">
    <property type="entry name" value="ZINC_FINGER_C2H2_2"/>
    <property type="match status" value="2"/>
</dbReference>
<dbReference type="OrthoDB" id="6365676at2759"/>
<dbReference type="AlphaFoldDB" id="A0A9P6EDJ1"/>
<evidence type="ECO:0000256" key="3">
    <source>
        <dbReference type="ARBA" id="ARBA00022737"/>
    </source>
</evidence>
<dbReference type="GO" id="GO:0005634">
    <property type="term" value="C:nucleus"/>
    <property type="evidence" value="ECO:0007669"/>
    <property type="project" value="UniProtKB-SubCell"/>
</dbReference>
<evidence type="ECO:0000256" key="8">
    <source>
        <dbReference type="ARBA" id="ARBA00023242"/>
    </source>
</evidence>
<keyword evidence="6" id="KW-0805">Transcription regulation</keyword>
<keyword evidence="2" id="KW-0479">Metal-binding</keyword>
<dbReference type="InterPro" id="IPR051007">
    <property type="entry name" value="creA/MIG_C2H2-ZnF"/>
</dbReference>
<evidence type="ECO:0000259" key="11">
    <source>
        <dbReference type="PROSITE" id="PS50157"/>
    </source>
</evidence>